<reference evidence="2" key="1">
    <citation type="submission" date="2018-08" db="EMBL/GenBank/DDBJ databases">
        <authorList>
            <consortium name="GenomeTrakr network: Whole genome sequencing for foodborne pathogen traceback"/>
        </authorList>
    </citation>
    <scope>NUCLEOTIDE SEQUENCE</scope>
    <source>
        <strain evidence="2">FDA00000611</strain>
    </source>
</reference>
<keyword evidence="1" id="KW-0812">Transmembrane</keyword>
<sequence length="252" mass="28752">MNKKNMRERCKETYRFLRSVDALYHWIGLGSLVVLLFKVAVLNCIPAPLHFMSAVSPVVEGILGSVIASYIFYMFCIHPPVFAEKKTSAAFVNFILTRIKKGFDEHLRNVSSTLSYDSTEQDFYATFTGINPFARNAPLLLQAHPKLIYADWFEFFQNHNVHIKKEISRLLDSRLTLDIETIYILNLINDCSWFMITEKLAGLKGQMTNGHNPFVNPNQPAISCCSSMYELKEFIRSLQPAIDATDKLAGRV</sequence>
<organism evidence="2">
    <name type="scientific">Salmonella enterica I</name>
    <dbReference type="NCBI Taxonomy" id="59201"/>
    <lineage>
        <taxon>Bacteria</taxon>
        <taxon>Pseudomonadati</taxon>
        <taxon>Pseudomonadota</taxon>
        <taxon>Gammaproteobacteria</taxon>
        <taxon>Enterobacterales</taxon>
        <taxon>Enterobacteriaceae</taxon>
        <taxon>Salmonella</taxon>
    </lineage>
</organism>
<keyword evidence="1" id="KW-0472">Membrane</keyword>
<gene>
    <name evidence="2" type="ORF">AHU48_21030</name>
</gene>
<accession>A0A3U9SXZ2</accession>
<proteinExistence type="predicted"/>
<dbReference type="AlphaFoldDB" id="A0A3U9SXZ2"/>
<dbReference type="RefSeq" id="WP_001035837.1">
    <property type="nucleotide sequence ID" value="NZ_JAKMZO010000007.1"/>
</dbReference>
<keyword evidence="1" id="KW-1133">Transmembrane helix</keyword>
<feature type="transmembrane region" description="Helical" evidence="1">
    <location>
        <begin position="54"/>
        <end position="76"/>
    </location>
</feature>
<name>A0A3U9SXZ2_SALET</name>
<comment type="caution">
    <text evidence="2">The sequence shown here is derived from an EMBL/GenBank/DDBJ whole genome shotgun (WGS) entry which is preliminary data.</text>
</comment>
<feature type="transmembrane region" description="Helical" evidence="1">
    <location>
        <begin position="21"/>
        <end position="42"/>
    </location>
</feature>
<evidence type="ECO:0000256" key="1">
    <source>
        <dbReference type="SAM" id="Phobius"/>
    </source>
</evidence>
<evidence type="ECO:0000313" key="2">
    <source>
        <dbReference type="EMBL" id="ECJ4451644.1"/>
    </source>
</evidence>
<dbReference type="EMBL" id="AAIYJT010000034">
    <property type="protein sequence ID" value="ECJ4451644.1"/>
    <property type="molecule type" value="Genomic_DNA"/>
</dbReference>
<protein>
    <submittedName>
        <fullName evidence="2">Uncharacterized protein</fullName>
    </submittedName>
</protein>